<proteinExistence type="predicted"/>
<gene>
    <name evidence="1" type="ORF">AYI70_g8846</name>
</gene>
<reference evidence="1 2" key="1">
    <citation type="submission" date="2017-01" db="EMBL/GenBank/DDBJ databases">
        <authorList>
            <person name="Mah S.A."/>
            <person name="Swanson W.J."/>
            <person name="Moy G.W."/>
            <person name="Vacquier V.D."/>
        </authorList>
    </citation>
    <scope>NUCLEOTIDE SEQUENCE [LARGE SCALE GENOMIC DNA]</scope>
    <source>
        <strain evidence="1 2">GSMNP</strain>
    </source>
</reference>
<name>A0A1R1XE21_9FUNG</name>
<protein>
    <submittedName>
        <fullName evidence="1">Uncharacterized protein</fullName>
    </submittedName>
</protein>
<organism evidence="1 2">
    <name type="scientific">Smittium culicis</name>
    <dbReference type="NCBI Taxonomy" id="133412"/>
    <lineage>
        <taxon>Eukaryota</taxon>
        <taxon>Fungi</taxon>
        <taxon>Fungi incertae sedis</taxon>
        <taxon>Zoopagomycota</taxon>
        <taxon>Kickxellomycotina</taxon>
        <taxon>Harpellomycetes</taxon>
        <taxon>Harpellales</taxon>
        <taxon>Legeriomycetaceae</taxon>
        <taxon>Smittium</taxon>
    </lineage>
</organism>
<accession>A0A1R1XE21</accession>
<sequence>MSGWRGGGVSQSFVESLDIDEVGCRGKYKFAIVVCRDIDVIIYSFHALSDASKAVDLGEKNIDISRGQTGLFDVAHLHRS</sequence>
<dbReference type="EMBL" id="LSSN01003748">
    <property type="protein sequence ID" value="OMJ12880.1"/>
    <property type="molecule type" value="Genomic_DNA"/>
</dbReference>
<keyword evidence="2" id="KW-1185">Reference proteome</keyword>
<evidence type="ECO:0000313" key="1">
    <source>
        <dbReference type="EMBL" id="OMJ12880.1"/>
    </source>
</evidence>
<comment type="caution">
    <text evidence="1">The sequence shown here is derived from an EMBL/GenBank/DDBJ whole genome shotgun (WGS) entry which is preliminary data.</text>
</comment>
<evidence type="ECO:0000313" key="2">
    <source>
        <dbReference type="Proteomes" id="UP000187283"/>
    </source>
</evidence>
<dbReference type="Proteomes" id="UP000187283">
    <property type="component" value="Unassembled WGS sequence"/>
</dbReference>
<dbReference type="AlphaFoldDB" id="A0A1R1XE21"/>